<organism evidence="5 6">
    <name type="scientific">Nocardioides daphniae</name>
    <dbReference type="NCBI Taxonomy" id="402297"/>
    <lineage>
        <taxon>Bacteria</taxon>
        <taxon>Bacillati</taxon>
        <taxon>Actinomycetota</taxon>
        <taxon>Actinomycetes</taxon>
        <taxon>Propionibacteriales</taxon>
        <taxon>Nocardioidaceae</taxon>
        <taxon>Nocardioides</taxon>
    </lineage>
</organism>
<dbReference type="RefSeq" id="WP_135832771.1">
    <property type="nucleotide sequence ID" value="NZ_BMCK01000005.1"/>
</dbReference>
<reference evidence="4" key="5">
    <citation type="submission" date="2024-05" db="EMBL/GenBank/DDBJ databases">
        <authorList>
            <person name="Sun Q."/>
            <person name="Sedlacek I."/>
        </authorList>
    </citation>
    <scope>NUCLEOTIDE SEQUENCE</scope>
    <source>
        <strain evidence="4">CCM 7403</strain>
    </source>
</reference>
<dbReference type="Proteomes" id="UP000297025">
    <property type="component" value="Chromosome"/>
</dbReference>
<dbReference type="PANTHER" id="PTHR43156:SF2">
    <property type="entry name" value="STAGE II SPORULATION PROTEIN E"/>
    <property type="match status" value="1"/>
</dbReference>
<dbReference type="Proteomes" id="UP000630594">
    <property type="component" value="Unassembled WGS sequence"/>
</dbReference>
<evidence type="ECO:0000313" key="7">
    <source>
        <dbReference type="Proteomes" id="UP000630594"/>
    </source>
</evidence>
<evidence type="ECO:0000256" key="1">
    <source>
        <dbReference type="ARBA" id="ARBA00022801"/>
    </source>
</evidence>
<dbReference type="InterPro" id="IPR029016">
    <property type="entry name" value="GAF-like_dom_sf"/>
</dbReference>
<protein>
    <submittedName>
        <fullName evidence="5">GAF domain-containing protein</fullName>
    </submittedName>
</protein>
<dbReference type="Gene3D" id="3.30.450.40">
    <property type="match status" value="1"/>
</dbReference>
<reference evidence="5" key="4">
    <citation type="submission" date="2019-03" db="EMBL/GenBank/DDBJ databases">
        <authorList>
            <person name="Huang Y."/>
        </authorList>
    </citation>
    <scope>NUCLEOTIDE SEQUENCE</scope>
    <source>
        <strain evidence="5">JCM 16608</strain>
    </source>
</reference>
<name>A0A4V1CWL9_9ACTN</name>
<dbReference type="SUPFAM" id="SSF55781">
    <property type="entry name" value="GAF domain-like"/>
    <property type="match status" value="1"/>
</dbReference>
<keyword evidence="7" id="KW-1185">Reference proteome</keyword>
<keyword evidence="1" id="KW-0378">Hydrolase</keyword>
<dbReference type="OrthoDB" id="9151676at2"/>
<dbReference type="KEGG" id="ndp:E2C04_12035"/>
<feature type="domain" description="PPM-type phosphatase" evidence="3">
    <location>
        <begin position="178"/>
        <end position="385"/>
    </location>
</feature>
<dbReference type="AlphaFoldDB" id="A0A4V1CWL9"/>
<dbReference type="InterPro" id="IPR036457">
    <property type="entry name" value="PPM-type-like_dom_sf"/>
</dbReference>
<evidence type="ECO:0000313" key="6">
    <source>
        <dbReference type="Proteomes" id="UP000297025"/>
    </source>
</evidence>
<feature type="domain" description="GAF" evidence="2">
    <location>
        <begin position="22"/>
        <end position="164"/>
    </location>
</feature>
<dbReference type="InterPro" id="IPR052016">
    <property type="entry name" value="Bact_Sigma-Reg"/>
</dbReference>
<evidence type="ECO:0000259" key="3">
    <source>
        <dbReference type="SMART" id="SM00331"/>
    </source>
</evidence>
<dbReference type="SUPFAM" id="SSF81606">
    <property type="entry name" value="PP2C-like"/>
    <property type="match status" value="1"/>
</dbReference>
<dbReference type="EMBL" id="BMCK01000005">
    <property type="protein sequence ID" value="GGD29031.1"/>
    <property type="molecule type" value="Genomic_DNA"/>
</dbReference>
<evidence type="ECO:0000313" key="4">
    <source>
        <dbReference type="EMBL" id="GGD29031.1"/>
    </source>
</evidence>
<reference evidence="7" key="3">
    <citation type="journal article" date="2019" name="Int. J. Syst. Evol. Microbiol.">
        <title>The Global Catalogue of Microorganisms (GCM) 10K type strain sequencing project: providing services to taxonomists for standard genome sequencing and annotation.</title>
        <authorList>
            <consortium name="The Broad Institute Genomics Platform"/>
            <consortium name="The Broad Institute Genome Sequencing Center for Infectious Disease"/>
            <person name="Wu L."/>
            <person name="Ma J."/>
        </authorList>
    </citation>
    <scope>NUCLEOTIDE SEQUENCE [LARGE SCALE GENOMIC DNA]</scope>
    <source>
        <strain evidence="7">CCM 7403</strain>
    </source>
</reference>
<reference evidence="5 6" key="1">
    <citation type="journal article" date="2008" name="Int. J. Syst. Evol. Microbiol.">
        <title>Nocardioides daphniae sp. nov., isolated from Daphnia cucullata (Crustacea: Cladocera).</title>
        <authorList>
            <person name="Toth E.M."/>
            <person name="Keki Z."/>
            <person name="Homonnay Z.G."/>
            <person name="Borsodi A.K."/>
            <person name="Marialigeti K."/>
            <person name="Schumann P."/>
        </authorList>
    </citation>
    <scope>NUCLEOTIDE SEQUENCE [LARGE SCALE GENOMIC DNA]</scope>
    <source>
        <strain evidence="5 6">JCM 16608</strain>
    </source>
</reference>
<dbReference type="Pfam" id="PF07228">
    <property type="entry name" value="SpoIIE"/>
    <property type="match status" value="1"/>
</dbReference>
<dbReference type="SMART" id="SM00331">
    <property type="entry name" value="PP2C_SIG"/>
    <property type="match status" value="1"/>
</dbReference>
<proteinExistence type="predicted"/>
<evidence type="ECO:0000259" key="2">
    <source>
        <dbReference type="SMART" id="SM00065"/>
    </source>
</evidence>
<gene>
    <name evidence="5" type="ORF">E2C04_12035</name>
    <name evidence="4" type="ORF">GCM10007231_30660</name>
</gene>
<dbReference type="EMBL" id="CP038462">
    <property type="protein sequence ID" value="QCC77727.1"/>
    <property type="molecule type" value="Genomic_DNA"/>
</dbReference>
<dbReference type="Pfam" id="PF01590">
    <property type="entry name" value="GAF"/>
    <property type="match status" value="1"/>
</dbReference>
<reference evidence="4" key="2">
    <citation type="journal article" date="2014" name="Int. J. Syst. Evol. Microbiol.">
        <title>Complete genome of a new Firmicutes species belonging to the dominant human colonic microbiota ('Ruminococcus bicirculans') reveals two chromosomes and a selective capacity to utilize plant glucans.</title>
        <authorList>
            <consortium name="NISC Comparative Sequencing Program"/>
            <person name="Wegmann U."/>
            <person name="Louis P."/>
            <person name="Goesmann A."/>
            <person name="Henrissat B."/>
            <person name="Duncan S.H."/>
            <person name="Flint H.J."/>
        </authorList>
    </citation>
    <scope>NUCLEOTIDE SEQUENCE</scope>
    <source>
        <strain evidence="4">CCM 7403</strain>
    </source>
</reference>
<evidence type="ECO:0000313" key="5">
    <source>
        <dbReference type="EMBL" id="QCC77727.1"/>
    </source>
</evidence>
<dbReference type="InterPro" id="IPR003018">
    <property type="entry name" value="GAF"/>
</dbReference>
<dbReference type="InterPro" id="IPR001932">
    <property type="entry name" value="PPM-type_phosphatase-like_dom"/>
</dbReference>
<dbReference type="Gene3D" id="3.60.40.10">
    <property type="entry name" value="PPM-type phosphatase domain"/>
    <property type="match status" value="1"/>
</dbReference>
<dbReference type="GO" id="GO:0016791">
    <property type="term" value="F:phosphatase activity"/>
    <property type="evidence" value="ECO:0007669"/>
    <property type="project" value="TreeGrafter"/>
</dbReference>
<accession>A0A4V1CWL9</accession>
<dbReference type="PANTHER" id="PTHR43156">
    <property type="entry name" value="STAGE II SPORULATION PROTEIN E-RELATED"/>
    <property type="match status" value="1"/>
</dbReference>
<sequence>MGISTEQDRVHALHRLGVLDTPPEERFDQVVRLAQRLFDVPQVAVNLVDADRQFTKAAVGLELGDTPREESFCSTTVGVAERLVVRDALLDERFVDHPAVVGGGGVRFYAGQPLAAPGGEVVGALCLVADEPRDLTQHELDLLAGLGRWVERELALDADEVQAREVQRRLLPYGPLSVPGYEMAGTCLPARLVGGDYFDWRMVDDTLQLVVADVMGKGLTAAVLTAGIRAMMRGASTFNTLGESVRRTAVGMTDDFAETSTFATLFACRIDPGTGDMEYVDAGHGLALVVPPDGPSRRFDSEGLPLGTFVDDTWTTHREHLAPGETLFLVSDGVLDIHPSNAAVLEAATRVVREYGDPEAIIAYVEEFVRDLDLEDDLTVVVVRRLP</sequence>
<dbReference type="SMART" id="SM00065">
    <property type="entry name" value="GAF"/>
    <property type="match status" value="1"/>
</dbReference>